<evidence type="ECO:0000256" key="1">
    <source>
        <dbReference type="SAM" id="Phobius"/>
    </source>
</evidence>
<evidence type="ECO:0000313" key="4">
    <source>
        <dbReference type="Proteomes" id="UP001166191"/>
    </source>
</evidence>
<keyword evidence="1" id="KW-1133">Transmembrane helix</keyword>
<protein>
    <submittedName>
        <fullName evidence="3">HupE/UreJ family protein</fullName>
    </submittedName>
</protein>
<evidence type="ECO:0000256" key="2">
    <source>
        <dbReference type="SAM" id="SignalP"/>
    </source>
</evidence>
<gene>
    <name evidence="3" type="ORF">KNW02_11280</name>
</gene>
<keyword evidence="4" id="KW-1185">Reference proteome</keyword>
<keyword evidence="2" id="KW-0732">Signal</keyword>
<keyword evidence="1" id="KW-0472">Membrane</keyword>
<feature type="transmembrane region" description="Helical" evidence="1">
    <location>
        <begin position="93"/>
        <end position="112"/>
    </location>
</feature>
<sequence>MRFAKPACLGLAAALVPALSSVARAHVGEGAGGGLISGFVHPLLGADHVMAMVAVGLWGVFLGRPAIWLLPVIFPLVMALGGVMGMVGMPLPSVETGIALSAIVLGLCVALGARAPLWLAAVLVGFFAIFHGYAHGAEMPGEADALSFALGFVIATGVLHLTGILFGSLARTEPGRLAVRAAGAVIALGGVGFLTGVV</sequence>
<feature type="transmembrane region" description="Helical" evidence="1">
    <location>
        <begin position="177"/>
        <end position="197"/>
    </location>
</feature>
<feature type="transmembrane region" description="Helical" evidence="1">
    <location>
        <begin position="117"/>
        <end position="134"/>
    </location>
</feature>
<dbReference type="PIRSF" id="PIRSF016919">
    <property type="entry name" value="HupE_UreJ"/>
    <property type="match status" value="1"/>
</dbReference>
<accession>A0ABS6AMN1</accession>
<proteinExistence type="predicted"/>
<organism evidence="3 4">
    <name type="scientific">Paracoccus marinaquae</name>
    <dbReference type="NCBI Taxonomy" id="2841926"/>
    <lineage>
        <taxon>Bacteria</taxon>
        <taxon>Pseudomonadati</taxon>
        <taxon>Pseudomonadota</taxon>
        <taxon>Alphaproteobacteria</taxon>
        <taxon>Rhodobacterales</taxon>
        <taxon>Paracoccaceae</taxon>
        <taxon>Paracoccus</taxon>
    </lineage>
</organism>
<dbReference type="EMBL" id="JAHKNG010000017">
    <property type="protein sequence ID" value="MBU3030696.1"/>
    <property type="molecule type" value="Genomic_DNA"/>
</dbReference>
<evidence type="ECO:0000313" key="3">
    <source>
        <dbReference type="EMBL" id="MBU3030696.1"/>
    </source>
</evidence>
<name>A0ABS6AMN1_9RHOB</name>
<dbReference type="Pfam" id="PF04955">
    <property type="entry name" value="HupE_UreJ"/>
    <property type="match status" value="1"/>
</dbReference>
<feature type="signal peptide" evidence="2">
    <location>
        <begin position="1"/>
        <end position="25"/>
    </location>
</feature>
<dbReference type="RefSeq" id="WP_216033367.1">
    <property type="nucleotide sequence ID" value="NZ_JAHKNG010000017.1"/>
</dbReference>
<reference evidence="3" key="1">
    <citation type="submission" date="2021-06" db="EMBL/GenBank/DDBJ databases">
        <title>Paracoccus bacterium XHP0099 sp. nov., isolated from the surface waters of the Yellow Sea.</title>
        <authorList>
            <person name="Xue H."/>
            <person name="Zhang D."/>
        </authorList>
    </citation>
    <scope>NUCLEOTIDE SEQUENCE</scope>
    <source>
        <strain evidence="3">XHP0099</strain>
    </source>
</reference>
<feature type="transmembrane region" description="Helical" evidence="1">
    <location>
        <begin position="146"/>
        <end position="170"/>
    </location>
</feature>
<dbReference type="InterPro" id="IPR007038">
    <property type="entry name" value="HupE_UreJ"/>
</dbReference>
<feature type="chain" id="PRO_5045954032" evidence="2">
    <location>
        <begin position="26"/>
        <end position="198"/>
    </location>
</feature>
<dbReference type="Proteomes" id="UP001166191">
    <property type="component" value="Unassembled WGS sequence"/>
</dbReference>
<comment type="caution">
    <text evidence="3">The sequence shown here is derived from an EMBL/GenBank/DDBJ whole genome shotgun (WGS) entry which is preliminary data.</text>
</comment>
<feature type="transmembrane region" description="Helical" evidence="1">
    <location>
        <begin position="35"/>
        <end position="60"/>
    </location>
</feature>
<keyword evidence="1" id="KW-0812">Transmembrane</keyword>
<feature type="transmembrane region" description="Helical" evidence="1">
    <location>
        <begin position="67"/>
        <end position="87"/>
    </location>
</feature>